<dbReference type="Pfam" id="PF05547">
    <property type="entry name" value="Peptidase_M6"/>
    <property type="match status" value="1"/>
</dbReference>
<sequence length="619" mass="65508">MGSVLLKSLKRILTALFIAAVTTAAAYAGPSLQSRSTLTQPDGGSFAAVKRGDEFMHWYETSDKYAVLKDDATGCWVLALASASGGLTPSSVPYSEGASAPDGAVKNFIPAKETVNKLREKYAGPASSRTSSAKAAAAKTWTSNPVSGEREAVFIRVNFQDIKFKSTADDSRAQIWGAEHSVRRYYLDQSHGELSIVSADFGAAGKKDIVEITMTSADYNEGKHPDRLLSDETYGGDYYKSHKNEVAFVTSVLKRTGLDFGRFDKNGDGTIAADELVVYLLFAGYEKSASDKTPSVWMHAWESWDGEGAEHIVYASNDIILGHWSYGGELSELMVQSRDVSLPVVGGIVHELGHQICSLPDLYDVAGANSGLGVFSVMAGGSWGCRSGGVELPGATPPNLDAWSRKYLGWDTPEALTPTGTSVSLICGTPRNGNFPIARLNSPYLDSAYEYILAEVRNPNAADWDGGIGGRLESRGVDVPASFKGGVLLQHIDERSGSGSLGGGNDFNAYTEQGLQGNMAIWADGDPRAEEAGQGSYLSLWYAGNGTKPDTYFYGTRDAAVAKQFSGIALSAFSPSGEVASVAVTQAGTGGGSGGGCAAAVFPLLLLAGALPFIFRKKK</sequence>
<feature type="domain" description="EF-hand" evidence="2">
    <location>
        <begin position="260"/>
        <end position="286"/>
    </location>
</feature>
<dbReference type="PANTHER" id="PTHR41775:SF1">
    <property type="entry name" value="PEPTIDASE M6-LIKE DOMAIN-CONTAINING PROTEIN"/>
    <property type="match status" value="1"/>
</dbReference>
<keyword evidence="1" id="KW-0472">Membrane</keyword>
<dbReference type="AlphaFoldDB" id="A0A644ZLR6"/>
<dbReference type="EMBL" id="VSSQ01009509">
    <property type="protein sequence ID" value="MPM41840.1"/>
    <property type="molecule type" value="Genomic_DNA"/>
</dbReference>
<dbReference type="GO" id="GO:0006508">
    <property type="term" value="P:proteolysis"/>
    <property type="evidence" value="ECO:0007669"/>
    <property type="project" value="InterPro"/>
</dbReference>
<evidence type="ECO:0000256" key="1">
    <source>
        <dbReference type="SAM" id="Phobius"/>
    </source>
</evidence>
<evidence type="ECO:0000259" key="2">
    <source>
        <dbReference type="PROSITE" id="PS50222"/>
    </source>
</evidence>
<dbReference type="PROSITE" id="PS50222">
    <property type="entry name" value="EF_HAND_2"/>
    <property type="match status" value="1"/>
</dbReference>
<dbReference type="InterPro" id="IPR008757">
    <property type="entry name" value="Peptidase_M6-like_domain"/>
</dbReference>
<name>A0A644ZLR6_9ZZZZ</name>
<dbReference type="InterPro" id="IPR002048">
    <property type="entry name" value="EF_hand_dom"/>
</dbReference>
<gene>
    <name evidence="3" type="ORF">SDC9_88500</name>
</gene>
<keyword evidence="1" id="KW-0812">Transmembrane</keyword>
<accession>A0A644ZLR6</accession>
<dbReference type="PROSITE" id="PS00018">
    <property type="entry name" value="EF_HAND_1"/>
    <property type="match status" value="1"/>
</dbReference>
<keyword evidence="1" id="KW-1133">Transmembrane helix</keyword>
<dbReference type="InterPro" id="IPR018247">
    <property type="entry name" value="EF_Hand_1_Ca_BS"/>
</dbReference>
<dbReference type="GO" id="GO:0005509">
    <property type="term" value="F:calcium ion binding"/>
    <property type="evidence" value="ECO:0007669"/>
    <property type="project" value="InterPro"/>
</dbReference>
<proteinExistence type="predicted"/>
<comment type="caution">
    <text evidence="3">The sequence shown here is derived from an EMBL/GenBank/DDBJ whole genome shotgun (WGS) entry which is preliminary data.</text>
</comment>
<reference evidence="3" key="1">
    <citation type="submission" date="2019-08" db="EMBL/GenBank/DDBJ databases">
        <authorList>
            <person name="Kucharzyk K."/>
            <person name="Murdoch R.W."/>
            <person name="Higgins S."/>
            <person name="Loffler F."/>
        </authorList>
    </citation>
    <scope>NUCLEOTIDE SEQUENCE</scope>
</reference>
<evidence type="ECO:0000313" key="3">
    <source>
        <dbReference type="EMBL" id="MPM41840.1"/>
    </source>
</evidence>
<organism evidence="3">
    <name type="scientific">bioreactor metagenome</name>
    <dbReference type="NCBI Taxonomy" id="1076179"/>
    <lineage>
        <taxon>unclassified sequences</taxon>
        <taxon>metagenomes</taxon>
        <taxon>ecological metagenomes</taxon>
    </lineage>
</organism>
<dbReference type="GO" id="GO:0008233">
    <property type="term" value="F:peptidase activity"/>
    <property type="evidence" value="ECO:0007669"/>
    <property type="project" value="InterPro"/>
</dbReference>
<dbReference type="PANTHER" id="PTHR41775">
    <property type="entry name" value="SECRETED PROTEIN-RELATED"/>
    <property type="match status" value="1"/>
</dbReference>
<feature type="transmembrane region" description="Helical" evidence="1">
    <location>
        <begin position="593"/>
        <end position="615"/>
    </location>
</feature>
<protein>
    <recommendedName>
        <fullName evidence="2">EF-hand domain-containing protein</fullName>
    </recommendedName>
</protein>